<protein>
    <submittedName>
        <fullName evidence="2">Cystatin/monellin superfamily protein</fullName>
    </submittedName>
</protein>
<feature type="compositionally biased region" description="Polar residues" evidence="1">
    <location>
        <begin position="105"/>
        <end position="122"/>
    </location>
</feature>
<gene>
    <name evidence="2" type="ORF">STAS_17654</name>
</gene>
<evidence type="ECO:0000313" key="3">
    <source>
        <dbReference type="Proteomes" id="UP000325081"/>
    </source>
</evidence>
<dbReference type="EMBL" id="BKCP01006027">
    <property type="protein sequence ID" value="GER40953.1"/>
    <property type="molecule type" value="Genomic_DNA"/>
</dbReference>
<sequence>MISPYAWRIKKSSPPGVTSLCAKASRTTALLSDDHHKREPPRFTPVPPGGFEFSARFYPCITFTIEQPIASVIRLTCRRVRPPATRICLIFPTASHDNPGGPRQVNPSQHHAQAEPSSCRTSPNRRRVLLPSKVFQFRPPTTVVGSSERGRGEEEGNSRI</sequence>
<dbReference type="Proteomes" id="UP000325081">
    <property type="component" value="Unassembled WGS sequence"/>
</dbReference>
<dbReference type="AlphaFoldDB" id="A0A5A7Q6R6"/>
<feature type="compositionally biased region" description="Basic and acidic residues" evidence="1">
    <location>
        <begin position="148"/>
        <end position="160"/>
    </location>
</feature>
<feature type="region of interest" description="Disordered" evidence="1">
    <location>
        <begin position="93"/>
        <end position="160"/>
    </location>
</feature>
<proteinExistence type="predicted"/>
<organism evidence="2 3">
    <name type="scientific">Striga asiatica</name>
    <name type="common">Asiatic witchweed</name>
    <name type="synonym">Buchnera asiatica</name>
    <dbReference type="NCBI Taxonomy" id="4170"/>
    <lineage>
        <taxon>Eukaryota</taxon>
        <taxon>Viridiplantae</taxon>
        <taxon>Streptophyta</taxon>
        <taxon>Embryophyta</taxon>
        <taxon>Tracheophyta</taxon>
        <taxon>Spermatophyta</taxon>
        <taxon>Magnoliopsida</taxon>
        <taxon>eudicotyledons</taxon>
        <taxon>Gunneridae</taxon>
        <taxon>Pentapetalae</taxon>
        <taxon>asterids</taxon>
        <taxon>lamiids</taxon>
        <taxon>Lamiales</taxon>
        <taxon>Orobanchaceae</taxon>
        <taxon>Buchnereae</taxon>
        <taxon>Striga</taxon>
    </lineage>
</organism>
<name>A0A5A7Q6R6_STRAF</name>
<comment type="caution">
    <text evidence="2">The sequence shown here is derived from an EMBL/GenBank/DDBJ whole genome shotgun (WGS) entry which is preliminary data.</text>
</comment>
<evidence type="ECO:0000256" key="1">
    <source>
        <dbReference type="SAM" id="MobiDB-lite"/>
    </source>
</evidence>
<reference evidence="3" key="1">
    <citation type="journal article" date="2019" name="Curr. Biol.">
        <title>Genome Sequence of Striga asiatica Provides Insight into the Evolution of Plant Parasitism.</title>
        <authorList>
            <person name="Yoshida S."/>
            <person name="Kim S."/>
            <person name="Wafula E.K."/>
            <person name="Tanskanen J."/>
            <person name="Kim Y.M."/>
            <person name="Honaas L."/>
            <person name="Yang Z."/>
            <person name="Spallek T."/>
            <person name="Conn C.E."/>
            <person name="Ichihashi Y."/>
            <person name="Cheong K."/>
            <person name="Cui S."/>
            <person name="Der J.P."/>
            <person name="Gundlach H."/>
            <person name="Jiao Y."/>
            <person name="Hori C."/>
            <person name="Ishida J.K."/>
            <person name="Kasahara H."/>
            <person name="Kiba T."/>
            <person name="Kim M.S."/>
            <person name="Koo N."/>
            <person name="Laohavisit A."/>
            <person name="Lee Y.H."/>
            <person name="Lumba S."/>
            <person name="McCourt P."/>
            <person name="Mortimer J.C."/>
            <person name="Mutuku J.M."/>
            <person name="Nomura T."/>
            <person name="Sasaki-Sekimoto Y."/>
            <person name="Seto Y."/>
            <person name="Wang Y."/>
            <person name="Wakatake T."/>
            <person name="Sakakibara H."/>
            <person name="Demura T."/>
            <person name="Yamaguchi S."/>
            <person name="Yoneyama K."/>
            <person name="Manabe R.I."/>
            <person name="Nelson D.C."/>
            <person name="Schulman A.H."/>
            <person name="Timko M.P."/>
            <person name="dePamphilis C.W."/>
            <person name="Choi D."/>
            <person name="Shirasu K."/>
        </authorList>
    </citation>
    <scope>NUCLEOTIDE SEQUENCE [LARGE SCALE GENOMIC DNA]</scope>
    <source>
        <strain evidence="3">cv. UVA1</strain>
    </source>
</reference>
<accession>A0A5A7Q6R6</accession>
<keyword evidence="3" id="KW-1185">Reference proteome</keyword>
<evidence type="ECO:0000313" key="2">
    <source>
        <dbReference type="EMBL" id="GER40953.1"/>
    </source>
</evidence>